<keyword evidence="3" id="KW-1185">Reference proteome</keyword>
<gene>
    <name evidence="2" type="ORF">GCM10009123_15710</name>
</gene>
<evidence type="ECO:0000256" key="1">
    <source>
        <dbReference type="SAM" id="MobiDB-lite"/>
    </source>
</evidence>
<sequence length="227" mass="26677">MTSPKNALPPIVSSDEWQSRLDDFLQKEKEQTRAQDKLNAQRRRLPIRKIDKTYELQSPQGKVSLLDMFENRKQLIIYHFMFAPDWEAGCPGCSWVTDAMTHPAHFHARNTSFALVSRAPLDKLQQYRERMDWNTAIPWYSSLNSDFNYDFGATDEDGEQHGVSVFIRDGDSIYQSYHTGARGVEYLGSHWSYLDLTPYGRQEEWEDSPDGWPQTPTYQWQKRHDEY</sequence>
<dbReference type="RefSeq" id="WP_343988952.1">
    <property type="nucleotide sequence ID" value="NZ_BAAAFM010000003.1"/>
</dbReference>
<evidence type="ECO:0000313" key="3">
    <source>
        <dbReference type="Proteomes" id="UP001501221"/>
    </source>
</evidence>
<dbReference type="InterPro" id="IPR036249">
    <property type="entry name" value="Thioredoxin-like_sf"/>
</dbReference>
<dbReference type="Pfam" id="PF05988">
    <property type="entry name" value="DUF899"/>
    <property type="match status" value="1"/>
</dbReference>
<comment type="caution">
    <text evidence="2">The sequence shown here is derived from an EMBL/GenBank/DDBJ whole genome shotgun (WGS) entry which is preliminary data.</text>
</comment>
<protein>
    <submittedName>
        <fullName evidence="2">DUF899 domain-containing protein</fullName>
    </submittedName>
</protein>
<organism evidence="2 3">
    <name type="scientific">Kangiella japonica</name>
    <dbReference type="NCBI Taxonomy" id="647384"/>
    <lineage>
        <taxon>Bacteria</taxon>
        <taxon>Pseudomonadati</taxon>
        <taxon>Pseudomonadota</taxon>
        <taxon>Gammaproteobacteria</taxon>
        <taxon>Kangiellales</taxon>
        <taxon>Kangiellaceae</taxon>
        <taxon>Kangiella</taxon>
    </lineage>
</organism>
<reference evidence="3" key="1">
    <citation type="journal article" date="2019" name="Int. J. Syst. Evol. Microbiol.">
        <title>The Global Catalogue of Microorganisms (GCM) 10K type strain sequencing project: providing services to taxonomists for standard genome sequencing and annotation.</title>
        <authorList>
            <consortium name="The Broad Institute Genomics Platform"/>
            <consortium name="The Broad Institute Genome Sequencing Center for Infectious Disease"/>
            <person name="Wu L."/>
            <person name="Ma J."/>
        </authorList>
    </citation>
    <scope>NUCLEOTIDE SEQUENCE [LARGE SCALE GENOMIC DNA]</scope>
    <source>
        <strain evidence="3">JCM 16211</strain>
    </source>
</reference>
<dbReference type="InterPro" id="IPR010296">
    <property type="entry name" value="DUF899_thioredox"/>
</dbReference>
<evidence type="ECO:0000313" key="2">
    <source>
        <dbReference type="EMBL" id="GAA0209112.1"/>
    </source>
</evidence>
<dbReference type="EMBL" id="BAAAFM010000003">
    <property type="protein sequence ID" value="GAA0209112.1"/>
    <property type="molecule type" value="Genomic_DNA"/>
</dbReference>
<name>A0ABP3CL83_9GAMM</name>
<accession>A0ABP3CL83</accession>
<feature type="region of interest" description="Disordered" evidence="1">
    <location>
        <begin position="204"/>
        <end position="227"/>
    </location>
</feature>
<dbReference type="SUPFAM" id="SSF52833">
    <property type="entry name" value="Thioredoxin-like"/>
    <property type="match status" value="1"/>
</dbReference>
<dbReference type="Proteomes" id="UP001501221">
    <property type="component" value="Unassembled WGS sequence"/>
</dbReference>
<proteinExistence type="predicted"/>